<feature type="region of interest" description="Disordered" evidence="1">
    <location>
        <begin position="1"/>
        <end position="42"/>
    </location>
</feature>
<evidence type="ECO:0000313" key="3">
    <source>
        <dbReference type="Proteomes" id="UP001165121"/>
    </source>
</evidence>
<proteinExistence type="predicted"/>
<reference evidence="2" key="1">
    <citation type="submission" date="2023-04" db="EMBL/GenBank/DDBJ databases">
        <title>Phytophthora fragariaefolia NBRC 109709.</title>
        <authorList>
            <person name="Ichikawa N."/>
            <person name="Sato H."/>
            <person name="Tonouchi N."/>
        </authorList>
    </citation>
    <scope>NUCLEOTIDE SEQUENCE</scope>
    <source>
        <strain evidence="2">NBRC 109709</strain>
    </source>
</reference>
<feature type="compositionally biased region" description="Polar residues" evidence="1">
    <location>
        <begin position="1"/>
        <end position="13"/>
    </location>
</feature>
<evidence type="ECO:0000256" key="1">
    <source>
        <dbReference type="SAM" id="MobiDB-lite"/>
    </source>
</evidence>
<dbReference type="Proteomes" id="UP001165121">
    <property type="component" value="Unassembled WGS sequence"/>
</dbReference>
<feature type="region of interest" description="Disordered" evidence="1">
    <location>
        <begin position="74"/>
        <end position="143"/>
    </location>
</feature>
<feature type="compositionally biased region" description="Low complexity" evidence="1">
    <location>
        <begin position="97"/>
        <end position="130"/>
    </location>
</feature>
<keyword evidence="3" id="KW-1185">Reference proteome</keyword>
<sequence>MSPNRGQGDSTEAQQSSDESTADEEAEQPTEVKNISIMNAGDSGRRLADILGGYELLILLIEDSHRRLVDRVRRQNARDQSIQNRPLSVPALEPNQTTEPTPTTEKAPPAAPSAAAPAPSKPSEPTEPSEQGGARPPDDVRSRAFSHGMSMLDNQFGQRYDDAELIKHPEKLMGKEVPLPKLTGKKEEYARWKSEVTLRFPSFALNSITYGEELNNSALGYTSMK</sequence>
<comment type="caution">
    <text evidence="2">The sequence shown here is derived from an EMBL/GenBank/DDBJ whole genome shotgun (WGS) entry which is preliminary data.</text>
</comment>
<dbReference type="AlphaFoldDB" id="A0A9W7CZH3"/>
<dbReference type="EMBL" id="BSXT01001726">
    <property type="protein sequence ID" value="GMF44744.1"/>
    <property type="molecule type" value="Genomic_DNA"/>
</dbReference>
<name>A0A9W7CZH3_9STRA</name>
<evidence type="ECO:0000313" key="2">
    <source>
        <dbReference type="EMBL" id="GMF44744.1"/>
    </source>
</evidence>
<organism evidence="2 3">
    <name type="scientific">Phytophthora fragariaefolia</name>
    <dbReference type="NCBI Taxonomy" id="1490495"/>
    <lineage>
        <taxon>Eukaryota</taxon>
        <taxon>Sar</taxon>
        <taxon>Stramenopiles</taxon>
        <taxon>Oomycota</taxon>
        <taxon>Peronosporomycetes</taxon>
        <taxon>Peronosporales</taxon>
        <taxon>Peronosporaceae</taxon>
        <taxon>Phytophthora</taxon>
    </lineage>
</organism>
<accession>A0A9W7CZH3</accession>
<protein>
    <submittedName>
        <fullName evidence="2">Unnamed protein product</fullName>
    </submittedName>
</protein>
<gene>
    <name evidence="2" type="ORF">Pfra01_001573200</name>
</gene>